<accession>A0A9J6RIE1</accession>
<dbReference type="InterPro" id="IPR007167">
    <property type="entry name" value="Fe-transptr_FeoA-like"/>
</dbReference>
<dbReference type="SUPFAM" id="SSF50037">
    <property type="entry name" value="C-terminal domain of transcriptional repressors"/>
    <property type="match status" value="1"/>
</dbReference>
<dbReference type="GO" id="GO:0046914">
    <property type="term" value="F:transition metal ion binding"/>
    <property type="evidence" value="ECO:0007669"/>
    <property type="project" value="InterPro"/>
</dbReference>
<protein>
    <submittedName>
        <fullName evidence="3">FeoA family protein</fullName>
    </submittedName>
</protein>
<feature type="domain" description="Ferrous iron transporter FeoA-like" evidence="2">
    <location>
        <begin position="2"/>
        <end position="74"/>
    </location>
</feature>
<evidence type="ECO:0000256" key="1">
    <source>
        <dbReference type="ARBA" id="ARBA00023004"/>
    </source>
</evidence>
<comment type="caution">
    <text evidence="3">The sequence shown here is derived from an EMBL/GenBank/DDBJ whole genome shotgun (WGS) entry which is preliminary data.</text>
</comment>
<evidence type="ECO:0000313" key="3">
    <source>
        <dbReference type="EMBL" id="MCZ0863757.1"/>
    </source>
</evidence>
<name>A0A9J6RIE1_9GAMM</name>
<dbReference type="SMART" id="SM00899">
    <property type="entry name" value="FeoA"/>
    <property type="match status" value="1"/>
</dbReference>
<gene>
    <name evidence="3" type="ORF">O0V09_01010</name>
</gene>
<dbReference type="RefSeq" id="WP_258329900.1">
    <property type="nucleotide sequence ID" value="NZ_JAPTGG010000001.1"/>
</dbReference>
<dbReference type="InterPro" id="IPR038157">
    <property type="entry name" value="FeoA_core_dom"/>
</dbReference>
<sequence length="75" mass="8017">MMTLNQLHIGQLATILNVNSDNALVRLCDAMGLIPGAPVTVLRRARGKGPMQIKSMGTLYAIRSDDAELIQVVAA</sequence>
<dbReference type="AlphaFoldDB" id="A0A9J6RIE1"/>
<dbReference type="InterPro" id="IPR008988">
    <property type="entry name" value="Transcriptional_repressor_C"/>
</dbReference>
<proteinExistence type="predicted"/>
<keyword evidence="4" id="KW-1185">Reference proteome</keyword>
<reference evidence="3 4" key="1">
    <citation type="submission" date="2022-12" db="EMBL/GenBank/DDBJ databases">
        <title>Dasania phycosphaerae sp. nov., isolated from particulate material of the south coast of Korea.</title>
        <authorList>
            <person name="Jiang Y."/>
        </authorList>
    </citation>
    <scope>NUCLEOTIDE SEQUENCE [LARGE SCALE GENOMIC DNA]</scope>
    <source>
        <strain evidence="3 4">GY-19</strain>
    </source>
</reference>
<keyword evidence="1" id="KW-0408">Iron</keyword>
<dbReference type="Proteomes" id="UP001069090">
    <property type="component" value="Unassembled WGS sequence"/>
</dbReference>
<evidence type="ECO:0000259" key="2">
    <source>
        <dbReference type="SMART" id="SM00899"/>
    </source>
</evidence>
<dbReference type="Pfam" id="PF04023">
    <property type="entry name" value="FeoA"/>
    <property type="match status" value="1"/>
</dbReference>
<evidence type="ECO:0000313" key="4">
    <source>
        <dbReference type="Proteomes" id="UP001069090"/>
    </source>
</evidence>
<dbReference type="EMBL" id="JAPTGG010000001">
    <property type="protein sequence ID" value="MCZ0863757.1"/>
    <property type="molecule type" value="Genomic_DNA"/>
</dbReference>
<dbReference type="Gene3D" id="2.30.30.90">
    <property type="match status" value="1"/>
</dbReference>
<organism evidence="3 4">
    <name type="scientific">Dasania phycosphaerae</name>
    <dbReference type="NCBI Taxonomy" id="2950436"/>
    <lineage>
        <taxon>Bacteria</taxon>
        <taxon>Pseudomonadati</taxon>
        <taxon>Pseudomonadota</taxon>
        <taxon>Gammaproteobacteria</taxon>
        <taxon>Cellvibrionales</taxon>
        <taxon>Spongiibacteraceae</taxon>
        <taxon>Dasania</taxon>
    </lineage>
</organism>